<dbReference type="PROSITE" id="PS51257">
    <property type="entry name" value="PROKAR_LIPOPROTEIN"/>
    <property type="match status" value="1"/>
</dbReference>
<evidence type="ECO:0000256" key="2">
    <source>
        <dbReference type="SAM" id="SignalP"/>
    </source>
</evidence>
<keyword evidence="2" id="KW-0732">Signal</keyword>
<evidence type="ECO:0008006" key="5">
    <source>
        <dbReference type="Google" id="ProtNLM"/>
    </source>
</evidence>
<dbReference type="EMBL" id="FMXP01000038">
    <property type="protein sequence ID" value="SDB43982.1"/>
    <property type="molecule type" value="Genomic_DNA"/>
</dbReference>
<evidence type="ECO:0000313" key="3">
    <source>
        <dbReference type="EMBL" id="SDB43982.1"/>
    </source>
</evidence>
<dbReference type="Proteomes" id="UP000182508">
    <property type="component" value="Unassembled WGS sequence"/>
</dbReference>
<evidence type="ECO:0000256" key="1">
    <source>
        <dbReference type="SAM" id="MobiDB-lite"/>
    </source>
</evidence>
<reference evidence="3 4" key="1">
    <citation type="submission" date="2016-10" db="EMBL/GenBank/DDBJ databases">
        <authorList>
            <person name="de Groot N.N."/>
        </authorList>
    </citation>
    <scope>NUCLEOTIDE SEQUENCE [LARGE SCALE GENOMIC DNA]</scope>
    <source>
        <strain evidence="3 4">A-4</strain>
    </source>
</reference>
<feature type="region of interest" description="Disordered" evidence="1">
    <location>
        <begin position="27"/>
        <end position="48"/>
    </location>
</feature>
<dbReference type="RefSeq" id="WP_074486651.1">
    <property type="nucleotide sequence ID" value="NZ_FMXP01000038.1"/>
</dbReference>
<feature type="chain" id="PRO_5039213888" description="DUF5067 domain-containing protein" evidence="2">
    <location>
        <begin position="23"/>
        <end position="177"/>
    </location>
</feature>
<dbReference type="AlphaFoldDB" id="A0A1G6DFS4"/>
<accession>A0A1G6DFS4</accession>
<name>A0A1G6DFS4_9STRE</name>
<evidence type="ECO:0000313" key="4">
    <source>
        <dbReference type="Proteomes" id="UP000182508"/>
    </source>
</evidence>
<feature type="signal peptide" evidence="2">
    <location>
        <begin position="1"/>
        <end position="22"/>
    </location>
</feature>
<protein>
    <recommendedName>
        <fullName evidence="5">DUF5067 domain-containing protein</fullName>
    </recommendedName>
</protein>
<proteinExistence type="predicted"/>
<sequence length="177" mass="19673">MKKKFLALLLTFFALCLLIACANNSQTDKSTSETKSSSQSKNQAKETNTLEFSTDDLDKVIYDKGGVKISFLGFEEGDYNHTLKFAYENQTDKDYDLQARNGAVNGIDESDDYDFIIYSDSLEANTSSEGGPKISLSALENADISQLETISFTLKIIYDITETIDEIPIQITVANQE</sequence>
<keyword evidence="4" id="KW-1185">Reference proteome</keyword>
<gene>
    <name evidence="3" type="ORF">SAMN02910293_02180</name>
</gene>
<feature type="compositionally biased region" description="Low complexity" evidence="1">
    <location>
        <begin position="27"/>
        <end position="42"/>
    </location>
</feature>
<organism evidence="3 4">
    <name type="scientific">Streptococcus henryi</name>
    <dbReference type="NCBI Taxonomy" id="439219"/>
    <lineage>
        <taxon>Bacteria</taxon>
        <taxon>Bacillati</taxon>
        <taxon>Bacillota</taxon>
        <taxon>Bacilli</taxon>
        <taxon>Lactobacillales</taxon>
        <taxon>Streptococcaceae</taxon>
        <taxon>Streptococcus</taxon>
    </lineage>
</organism>